<keyword evidence="3" id="KW-1185">Reference proteome</keyword>
<dbReference type="InterPro" id="IPR036259">
    <property type="entry name" value="MFS_trans_sf"/>
</dbReference>
<comment type="caution">
    <text evidence="2">The sequence shown here is derived from an EMBL/GenBank/DDBJ whole genome shotgun (WGS) entry which is preliminary data.</text>
</comment>
<feature type="transmembrane region" description="Helical" evidence="1">
    <location>
        <begin position="14"/>
        <end position="33"/>
    </location>
</feature>
<accession>A0ABT8L7J2</accession>
<feature type="transmembrane region" description="Helical" evidence="1">
    <location>
        <begin position="359"/>
        <end position="378"/>
    </location>
</feature>
<keyword evidence="1" id="KW-0812">Transmembrane</keyword>
<evidence type="ECO:0000256" key="1">
    <source>
        <dbReference type="SAM" id="Phobius"/>
    </source>
</evidence>
<evidence type="ECO:0000313" key="2">
    <source>
        <dbReference type="EMBL" id="MDN5213729.1"/>
    </source>
</evidence>
<reference evidence="2" key="1">
    <citation type="submission" date="2023-06" db="EMBL/GenBank/DDBJ databases">
        <title>Genomic of Agaribacillus aureum.</title>
        <authorList>
            <person name="Wang G."/>
        </authorList>
    </citation>
    <scope>NUCLEOTIDE SEQUENCE</scope>
    <source>
        <strain evidence="2">BMA12</strain>
    </source>
</reference>
<organism evidence="2 3">
    <name type="scientific">Agaribacillus aureus</name>
    <dbReference type="NCBI Taxonomy" id="3051825"/>
    <lineage>
        <taxon>Bacteria</taxon>
        <taxon>Pseudomonadati</taxon>
        <taxon>Bacteroidota</taxon>
        <taxon>Cytophagia</taxon>
        <taxon>Cytophagales</taxon>
        <taxon>Splendidivirgaceae</taxon>
        <taxon>Agaribacillus</taxon>
    </lineage>
</organism>
<proteinExistence type="predicted"/>
<feature type="transmembrane region" description="Helical" evidence="1">
    <location>
        <begin position="45"/>
        <end position="66"/>
    </location>
</feature>
<feature type="transmembrane region" description="Helical" evidence="1">
    <location>
        <begin position="398"/>
        <end position="417"/>
    </location>
</feature>
<evidence type="ECO:0000313" key="3">
    <source>
        <dbReference type="Proteomes" id="UP001172083"/>
    </source>
</evidence>
<sequence length="434" mass="48958">MTLQEHLTGKNEKLIALIAAVAAFGTYSCMYAFRKPFTVATFDAMVWLGIDYKIWLIFAQTVGYTLSKFYGVKFISEMGQNARSRAILMFILLSWLALLMFPLIPQPFNILLLFVNGFPLGMVWGLVFSYLEGRRYTEFMGAFLSVSFIFSSGLVKSVGAYLMVNFQVSQWWMPCLTGLVFAGPLLLFTWLLDQTPQPTKEDITLRNKRVPMTREDRLTLLKSYGFGIAMLIAGYVLLTLLRDIRDNFVSNIWLELGFEGESAIFTTTEVPVSIAVLVIISSLVLVKNNIKALIINHIIIIIGFLIILVTTILFSKALITPVTWMIAIGLGLYMAYVPFNCVIFERFMAVFRHTGNAGFLIYLADSFGYLGSVSFLFYKELGGFKHTSWTEFFSTTLVVASVIGVVTTFVASIYFYLKHRAGLKILERQIVLTP</sequence>
<dbReference type="EMBL" id="JAUJEB010000003">
    <property type="protein sequence ID" value="MDN5213729.1"/>
    <property type="molecule type" value="Genomic_DNA"/>
</dbReference>
<dbReference type="InterPro" id="IPR043745">
    <property type="entry name" value="DUF5690"/>
</dbReference>
<feature type="transmembrane region" description="Helical" evidence="1">
    <location>
        <begin position="224"/>
        <end position="242"/>
    </location>
</feature>
<feature type="transmembrane region" description="Helical" evidence="1">
    <location>
        <begin position="110"/>
        <end position="131"/>
    </location>
</feature>
<name>A0ABT8L7J2_9BACT</name>
<protein>
    <submittedName>
        <fullName evidence="2">DUF5690 family protein</fullName>
    </submittedName>
</protein>
<feature type="transmembrane region" description="Helical" evidence="1">
    <location>
        <begin position="143"/>
        <end position="164"/>
    </location>
</feature>
<feature type="transmembrane region" description="Helical" evidence="1">
    <location>
        <begin position="86"/>
        <end position="104"/>
    </location>
</feature>
<feature type="transmembrane region" description="Helical" evidence="1">
    <location>
        <begin position="325"/>
        <end position="347"/>
    </location>
</feature>
<keyword evidence="1" id="KW-1133">Transmembrane helix</keyword>
<dbReference type="SUPFAM" id="SSF103473">
    <property type="entry name" value="MFS general substrate transporter"/>
    <property type="match status" value="1"/>
</dbReference>
<keyword evidence="1" id="KW-0472">Membrane</keyword>
<dbReference type="RefSeq" id="WP_346759066.1">
    <property type="nucleotide sequence ID" value="NZ_JAUJEB010000003.1"/>
</dbReference>
<feature type="transmembrane region" description="Helical" evidence="1">
    <location>
        <begin position="262"/>
        <end position="286"/>
    </location>
</feature>
<dbReference type="Pfam" id="PF18943">
    <property type="entry name" value="DUF5690"/>
    <property type="match status" value="1"/>
</dbReference>
<dbReference type="Proteomes" id="UP001172083">
    <property type="component" value="Unassembled WGS sequence"/>
</dbReference>
<gene>
    <name evidence="2" type="ORF">QQ020_16775</name>
</gene>
<feature type="transmembrane region" description="Helical" evidence="1">
    <location>
        <begin position="170"/>
        <end position="192"/>
    </location>
</feature>
<feature type="transmembrane region" description="Helical" evidence="1">
    <location>
        <begin position="298"/>
        <end position="319"/>
    </location>
</feature>